<keyword evidence="2" id="KW-1185">Reference proteome</keyword>
<name>A0ABV7HIK2_9GAMM</name>
<dbReference type="PROSITE" id="PS51257">
    <property type="entry name" value="PROKAR_LIPOPROTEIN"/>
    <property type="match status" value="1"/>
</dbReference>
<comment type="caution">
    <text evidence="1">The sequence shown here is derived from an EMBL/GenBank/DDBJ whole genome shotgun (WGS) entry which is preliminary data.</text>
</comment>
<accession>A0ABV7HIK2</accession>
<protein>
    <recommendedName>
        <fullName evidence="3">Lipoprotein</fullName>
    </recommendedName>
</protein>
<reference evidence="2" key="1">
    <citation type="journal article" date="2019" name="Int. J. Syst. Evol. Microbiol.">
        <title>The Global Catalogue of Microorganisms (GCM) 10K type strain sequencing project: providing services to taxonomists for standard genome sequencing and annotation.</title>
        <authorList>
            <consortium name="The Broad Institute Genomics Platform"/>
            <consortium name="The Broad Institute Genome Sequencing Center for Infectious Disease"/>
            <person name="Wu L."/>
            <person name="Ma J."/>
        </authorList>
    </citation>
    <scope>NUCLEOTIDE SEQUENCE [LARGE SCALE GENOMIC DNA]</scope>
    <source>
        <strain evidence="2">KCTC 52438</strain>
    </source>
</reference>
<evidence type="ECO:0000313" key="1">
    <source>
        <dbReference type="EMBL" id="MFC3152260.1"/>
    </source>
</evidence>
<dbReference type="Proteomes" id="UP001595476">
    <property type="component" value="Unassembled WGS sequence"/>
</dbReference>
<dbReference type="RefSeq" id="WP_386722188.1">
    <property type="nucleotide sequence ID" value="NZ_JBHRSZ010000006.1"/>
</dbReference>
<dbReference type="EMBL" id="JBHRSZ010000006">
    <property type="protein sequence ID" value="MFC3152260.1"/>
    <property type="molecule type" value="Genomic_DNA"/>
</dbReference>
<evidence type="ECO:0008006" key="3">
    <source>
        <dbReference type="Google" id="ProtNLM"/>
    </source>
</evidence>
<organism evidence="1 2">
    <name type="scientific">Litoribrevibacter euphylliae</name>
    <dbReference type="NCBI Taxonomy" id="1834034"/>
    <lineage>
        <taxon>Bacteria</taxon>
        <taxon>Pseudomonadati</taxon>
        <taxon>Pseudomonadota</taxon>
        <taxon>Gammaproteobacteria</taxon>
        <taxon>Oceanospirillales</taxon>
        <taxon>Oceanospirillaceae</taxon>
        <taxon>Litoribrevibacter</taxon>
    </lineage>
</organism>
<gene>
    <name evidence="1" type="ORF">ACFOEK_14590</name>
</gene>
<sequence length="184" mass="20179">MKRMLLSALVFAVQGCSTVPTESAHVAPQTCVGSTDLPQVLSTQFSAVTDTALLNDALGEKDQGKLCQGQVYESKENAQVKVFRAWNSTNPNSQYGQWWAFNEPAGSISAYRSDYEICYQWSPLDKMVSCTLKPGTKVVVGNGQSATCSQYLTYPVSAKQQVYIADAENVVMNCTEYNGVMSWE</sequence>
<evidence type="ECO:0000313" key="2">
    <source>
        <dbReference type="Proteomes" id="UP001595476"/>
    </source>
</evidence>
<proteinExistence type="predicted"/>